<evidence type="ECO:0000256" key="1">
    <source>
        <dbReference type="ARBA" id="ARBA00022842"/>
    </source>
</evidence>
<dbReference type="SUPFAM" id="SSF88723">
    <property type="entry name" value="PIN domain-like"/>
    <property type="match status" value="1"/>
</dbReference>
<dbReference type="EMBL" id="AP018553">
    <property type="protein sequence ID" value="BBD73248.1"/>
    <property type="molecule type" value="Genomic_DNA"/>
</dbReference>
<dbReference type="InterPro" id="IPR051619">
    <property type="entry name" value="TypeII_TA_RNase_PINc/VapC"/>
</dbReference>
<name>A0A348B4Z6_9CREN</name>
<dbReference type="RefSeq" id="WP_126450366.1">
    <property type="nucleotide sequence ID" value="NZ_AP018553.1"/>
</dbReference>
<reference evidence="4" key="1">
    <citation type="journal article" date="2014" name="Int. J. Syst. Evol. Microbiol.">
        <title>Complete genome sequence of Corynebacterium casei LMG S-19264T (=DSM 44701T), isolated from a smear-ripened cheese.</title>
        <authorList>
            <consortium name="US DOE Joint Genome Institute (JGI-PGF)"/>
            <person name="Walter F."/>
            <person name="Albersmeier A."/>
            <person name="Kalinowski J."/>
            <person name="Ruckert C."/>
        </authorList>
    </citation>
    <scope>NUCLEOTIDE SEQUENCE</scope>
    <source>
        <strain evidence="4">JCM 31740</strain>
    </source>
</reference>
<keyword evidence="5" id="KW-1185">Reference proteome</keyword>
<dbReference type="EMBL" id="BMQS01000003">
    <property type="protein sequence ID" value="GGT89614.1"/>
    <property type="molecule type" value="Genomic_DNA"/>
</dbReference>
<dbReference type="KEGG" id="sacd:HS1genome_1637"/>
<organism evidence="3 5">
    <name type="scientific">Sulfodiicoccus acidiphilus</name>
    <dbReference type="NCBI Taxonomy" id="1670455"/>
    <lineage>
        <taxon>Archaea</taxon>
        <taxon>Thermoproteota</taxon>
        <taxon>Thermoprotei</taxon>
        <taxon>Sulfolobales</taxon>
        <taxon>Sulfolobaceae</taxon>
        <taxon>Sulfodiicoccus</taxon>
    </lineage>
</organism>
<keyword evidence="1" id="KW-0460">Magnesium</keyword>
<evidence type="ECO:0000313" key="3">
    <source>
        <dbReference type="EMBL" id="BBD73248.1"/>
    </source>
</evidence>
<dbReference type="OrthoDB" id="269293at2157"/>
<proteinExistence type="predicted"/>
<dbReference type="InterPro" id="IPR044153">
    <property type="entry name" value="PIN_Pae0151-like"/>
</dbReference>
<feature type="domain" description="PIN" evidence="2">
    <location>
        <begin position="4"/>
        <end position="122"/>
    </location>
</feature>
<dbReference type="InterPro" id="IPR002716">
    <property type="entry name" value="PIN_dom"/>
</dbReference>
<gene>
    <name evidence="4" type="ORF">GCM10007116_04330</name>
    <name evidence="3" type="ORF">HS1genome_1637</name>
</gene>
<dbReference type="InterPro" id="IPR029060">
    <property type="entry name" value="PIN-like_dom_sf"/>
</dbReference>
<dbReference type="AlphaFoldDB" id="A0A348B4Z6"/>
<protein>
    <recommendedName>
        <fullName evidence="2">PIN domain-containing protein</fullName>
    </recommendedName>
</protein>
<reference evidence="3" key="3">
    <citation type="journal article" date="2019" name="BMC Res. Notes">
        <title>Complete genome sequence of the Sulfodiicoccus acidiphilus strain HS-1T, the first crenarchaeon that lacks polB3, isolated from an acidic hot spring in Ohwaku-dani, Hakone, Japan.</title>
        <authorList>
            <person name="Sakai H.D."/>
            <person name="Kurosawa N."/>
        </authorList>
    </citation>
    <scope>NUCLEOTIDE SEQUENCE</scope>
    <source>
        <strain evidence="3">HS-1</strain>
    </source>
</reference>
<sequence>MEVVADSSVISKWYVMERYSEESLKLRELYVTGKVSISAPCFMPFEVINAVRRANNLSKEGLQEIVRSLYLYGFRLYPLDYFGEEAAGLAYDSELDLAEASYLALALKRGVNLITADDLFYETWSKKFREVKHVSSFR</sequence>
<reference evidence="5" key="2">
    <citation type="submission" date="2018-04" db="EMBL/GenBank/DDBJ databases">
        <title>Complete genome sequence of Sulfodiicoccus acidiphilus strain HS-1.</title>
        <authorList>
            <person name="Sakai H.D."/>
            <person name="Kurosawa N."/>
        </authorList>
    </citation>
    <scope>NUCLEOTIDE SEQUENCE [LARGE SCALE GENOMIC DNA]</scope>
    <source>
        <strain evidence="5">HS-1</strain>
    </source>
</reference>
<dbReference type="CDD" id="cd09873">
    <property type="entry name" value="PIN_Pae0151-like"/>
    <property type="match status" value="1"/>
</dbReference>
<evidence type="ECO:0000313" key="4">
    <source>
        <dbReference type="EMBL" id="GGT89614.1"/>
    </source>
</evidence>
<dbReference type="Proteomes" id="UP000276741">
    <property type="component" value="Chromosome"/>
</dbReference>
<dbReference type="Gene3D" id="3.40.50.1010">
    <property type="entry name" value="5'-nuclease"/>
    <property type="match status" value="1"/>
</dbReference>
<dbReference type="PANTHER" id="PTHR35901">
    <property type="entry name" value="RIBONUCLEASE VAPC3"/>
    <property type="match status" value="1"/>
</dbReference>
<dbReference type="Pfam" id="PF01850">
    <property type="entry name" value="PIN"/>
    <property type="match status" value="1"/>
</dbReference>
<reference evidence="4" key="4">
    <citation type="submission" date="2020-09" db="EMBL/GenBank/DDBJ databases">
        <authorList>
            <person name="Sun Q."/>
            <person name="Ohkuma M."/>
        </authorList>
    </citation>
    <scope>NUCLEOTIDE SEQUENCE</scope>
    <source>
        <strain evidence="4">JCM 31740</strain>
    </source>
</reference>
<accession>A0A348B4Z6</accession>
<dbReference type="Proteomes" id="UP000616143">
    <property type="component" value="Unassembled WGS sequence"/>
</dbReference>
<dbReference type="GeneID" id="38667133"/>
<evidence type="ECO:0000259" key="2">
    <source>
        <dbReference type="Pfam" id="PF01850"/>
    </source>
</evidence>
<dbReference type="PANTHER" id="PTHR35901:SF1">
    <property type="entry name" value="EXONUCLEASE VAPC9"/>
    <property type="match status" value="1"/>
</dbReference>
<evidence type="ECO:0000313" key="5">
    <source>
        <dbReference type="Proteomes" id="UP000276741"/>
    </source>
</evidence>